<dbReference type="AlphaFoldDB" id="A0A699US31"/>
<organism evidence="1">
    <name type="scientific">Tanacetum cinerariifolium</name>
    <name type="common">Dalmatian daisy</name>
    <name type="synonym">Chrysanthemum cinerariifolium</name>
    <dbReference type="NCBI Taxonomy" id="118510"/>
    <lineage>
        <taxon>Eukaryota</taxon>
        <taxon>Viridiplantae</taxon>
        <taxon>Streptophyta</taxon>
        <taxon>Embryophyta</taxon>
        <taxon>Tracheophyta</taxon>
        <taxon>Spermatophyta</taxon>
        <taxon>Magnoliopsida</taxon>
        <taxon>eudicotyledons</taxon>
        <taxon>Gunneridae</taxon>
        <taxon>Pentapetalae</taxon>
        <taxon>asterids</taxon>
        <taxon>campanulids</taxon>
        <taxon>Asterales</taxon>
        <taxon>Asteraceae</taxon>
        <taxon>Asteroideae</taxon>
        <taxon>Anthemideae</taxon>
        <taxon>Anthemidinae</taxon>
        <taxon>Tanacetum</taxon>
    </lineage>
</organism>
<name>A0A699US31_TANCI</name>
<proteinExistence type="predicted"/>
<feature type="non-terminal residue" evidence="1">
    <location>
        <position position="1"/>
    </location>
</feature>
<sequence>RLVDQAQGDVFFHRQPREQAVLLKDDAALAADAIHGLAVDADLPAKLAVQADQQAQQGGLAAAAGTDDGDEFALGDVQVEVADGLQFAAIDFEELADLLKADQGGVGVCHACLQRVARASMRCPITLSRAPVRPTSNMPLMITSMRISCCAPIIRLPMPPLDGM</sequence>
<comment type="caution">
    <text evidence="1">The sequence shown here is derived from an EMBL/GenBank/DDBJ whole genome shotgun (WGS) entry which is preliminary data.</text>
</comment>
<protein>
    <submittedName>
        <fullName evidence="1">Uncharacterized protein</fullName>
    </submittedName>
</protein>
<gene>
    <name evidence="1" type="ORF">Tci_897694</name>
</gene>
<evidence type="ECO:0000313" key="1">
    <source>
        <dbReference type="EMBL" id="GFD25725.1"/>
    </source>
</evidence>
<feature type="non-terminal residue" evidence="1">
    <location>
        <position position="164"/>
    </location>
</feature>
<dbReference type="AntiFam" id="ANF00095">
    <property type="entry name" value="Shadow ORF (opposite ABC transporters)"/>
</dbReference>
<dbReference type="EMBL" id="BKCJ011362956">
    <property type="protein sequence ID" value="GFD25725.1"/>
    <property type="molecule type" value="Genomic_DNA"/>
</dbReference>
<accession>A0A699US31</accession>
<reference evidence="1" key="1">
    <citation type="journal article" date="2019" name="Sci. Rep.">
        <title>Draft genome of Tanacetum cinerariifolium, the natural source of mosquito coil.</title>
        <authorList>
            <person name="Yamashiro T."/>
            <person name="Shiraishi A."/>
            <person name="Satake H."/>
            <person name="Nakayama K."/>
        </authorList>
    </citation>
    <scope>NUCLEOTIDE SEQUENCE</scope>
</reference>